<dbReference type="PANTHER" id="PTHR43476">
    <property type="entry name" value="3-(3-HYDROXY-PHENYL)PROPIONATE/3-HYDROXYCINNAMIC ACID HYDROXYLASE"/>
    <property type="match status" value="1"/>
</dbReference>
<dbReference type="PRINTS" id="PR00420">
    <property type="entry name" value="RNGMNOXGNASE"/>
</dbReference>
<dbReference type="Pfam" id="PF01494">
    <property type="entry name" value="FAD_binding_3"/>
    <property type="match status" value="1"/>
</dbReference>
<organism evidence="3 4">
    <name type="scientific">Burkholderia cepacia</name>
    <name type="common">Pseudomonas cepacia</name>
    <dbReference type="NCBI Taxonomy" id="292"/>
    <lineage>
        <taxon>Bacteria</taxon>
        <taxon>Pseudomonadati</taxon>
        <taxon>Pseudomonadota</taxon>
        <taxon>Betaproteobacteria</taxon>
        <taxon>Burkholderiales</taxon>
        <taxon>Burkholderiaceae</taxon>
        <taxon>Burkholderia</taxon>
        <taxon>Burkholderia cepacia complex</taxon>
    </lineage>
</organism>
<dbReference type="NCBIfam" id="NF004829">
    <property type="entry name" value="PRK06183.1-3"/>
    <property type="match status" value="1"/>
</dbReference>
<dbReference type="InterPro" id="IPR036188">
    <property type="entry name" value="FAD/NAD-bd_sf"/>
</dbReference>
<dbReference type="EMBL" id="LOYH01000008">
    <property type="protein sequence ID" value="KVK88926.1"/>
    <property type="molecule type" value="Genomic_DNA"/>
</dbReference>
<dbReference type="InterPro" id="IPR002938">
    <property type="entry name" value="FAD-bd"/>
</dbReference>
<evidence type="ECO:0000313" key="3">
    <source>
        <dbReference type="EMBL" id="KVK88926.1"/>
    </source>
</evidence>
<dbReference type="InterPro" id="IPR050631">
    <property type="entry name" value="PheA/TfdB_FAD_monoxygenase"/>
</dbReference>
<dbReference type="PANTHER" id="PTHR43476:SF3">
    <property type="entry name" value="FAD-BINDING MONOOXYGENASE"/>
    <property type="match status" value="1"/>
</dbReference>
<evidence type="ECO:0000313" key="4">
    <source>
        <dbReference type="Proteomes" id="UP000069001"/>
    </source>
</evidence>
<dbReference type="AlphaFoldDB" id="A0A103ZZG3"/>
<dbReference type="RefSeq" id="WP_059727482.1">
    <property type="nucleotide sequence ID" value="NZ_LOYH01000008.1"/>
</dbReference>
<feature type="domain" description="FAD-binding" evidence="2">
    <location>
        <begin position="16"/>
        <end position="364"/>
    </location>
</feature>
<dbReference type="GO" id="GO:0008688">
    <property type="term" value="F:3-(3-hydroxyphenyl)propionate hydroxylase activity"/>
    <property type="evidence" value="ECO:0007669"/>
    <property type="project" value="TreeGrafter"/>
</dbReference>
<comment type="caution">
    <text evidence="3">The sequence shown here is derived from an EMBL/GenBank/DDBJ whole genome shotgun (WGS) entry which is preliminary data.</text>
</comment>
<gene>
    <name evidence="3" type="ORF">WS90_37065</name>
</gene>
<reference evidence="3 4" key="1">
    <citation type="submission" date="2015-11" db="EMBL/GenBank/DDBJ databases">
        <title>Expanding the genomic diversity of Burkholderia species for the development of highly accurate diagnostics.</title>
        <authorList>
            <person name="Sahl J."/>
            <person name="Keim P."/>
            <person name="Wagner D."/>
        </authorList>
    </citation>
    <scope>NUCLEOTIDE SEQUENCE [LARGE SCALE GENOMIC DNA]</scope>
    <source>
        <strain evidence="3 4">MSMB1302</strain>
    </source>
</reference>
<dbReference type="Proteomes" id="UP000069001">
    <property type="component" value="Unassembled WGS sequence"/>
</dbReference>
<dbReference type="GO" id="GO:0071949">
    <property type="term" value="F:FAD binding"/>
    <property type="evidence" value="ECO:0007669"/>
    <property type="project" value="InterPro"/>
</dbReference>
<evidence type="ECO:0000259" key="2">
    <source>
        <dbReference type="Pfam" id="PF01494"/>
    </source>
</evidence>
<dbReference type="Gene3D" id="3.30.70.2450">
    <property type="match status" value="1"/>
</dbReference>
<dbReference type="GO" id="GO:0019622">
    <property type="term" value="P:3-(3-hydroxy)phenylpropionate catabolic process"/>
    <property type="evidence" value="ECO:0007669"/>
    <property type="project" value="TreeGrafter"/>
</dbReference>
<proteinExistence type="predicted"/>
<accession>A0A103ZZG3</accession>
<name>A0A103ZZG3_BURCE</name>
<dbReference type="Gene3D" id="3.50.50.60">
    <property type="entry name" value="FAD/NAD(P)-binding domain"/>
    <property type="match status" value="1"/>
</dbReference>
<sequence>MNTESSAHGDSTAEHCDVAIVGYGPTGLVAASMLGRAGHRVIVLERWPTPYGLPRLTHIDGETARIVQASADVDHALRNAKAVDTYHYRDANGDLLLELNWTGRACGYPAHISIYQPDIEDAIDARAGTFRNVTILRGWEVDTLQQDDDGVTLTAHPSRGGQDAQWTGRPRVVRARYVIGADGANSLVRRTLGIERSDFGYNERWLNLDSENKRDLGDDCARTTIYCDPARAYMHMPIGTKRTRFELRVLPNESTAEWETEQAGWKWLNDHYGYGPDDLKLLRHVVYTFETRMAERWRAGRVLLAGDAAHTMMPYMGQGACSGMRDGINLAWKLDLVLTGRASADLLDTYEAERRPHVTAITQMSLFLGQVVNEDDPRKVAERDAAFRSGNMPPMPPFPKLGHGIVHAQADGTLLPSTGAPAPQGRARRGAAEGRFDDVVGQGFQLVTRAHPARHLDDAQRAFLARLGCRVAVLADDVCAPDAVVDLDGEQHAFMHAHGIAAYIRRPDFIVFGSVADLRDLGTLVDALRDTLHWSAVSGEPSVASAAPAPSADVTHAS</sequence>
<protein>
    <submittedName>
        <fullName evidence="3">3-(3-hydroxyphenyl)propionate hydroxylase</fullName>
    </submittedName>
</protein>
<dbReference type="SUPFAM" id="SSF51905">
    <property type="entry name" value="FAD/NAD(P)-binding domain"/>
    <property type="match status" value="1"/>
</dbReference>
<keyword evidence="1" id="KW-0560">Oxidoreductase</keyword>
<evidence type="ECO:0000256" key="1">
    <source>
        <dbReference type="ARBA" id="ARBA00023002"/>
    </source>
</evidence>